<accession>S8CCN8</accession>
<dbReference type="Proteomes" id="UP000015453">
    <property type="component" value="Unassembled WGS sequence"/>
</dbReference>
<gene>
    <name evidence="1" type="ORF">M569_10051</name>
</gene>
<protein>
    <submittedName>
        <fullName evidence="1">Uncharacterized protein</fullName>
    </submittedName>
</protein>
<organism evidence="1 2">
    <name type="scientific">Genlisea aurea</name>
    <dbReference type="NCBI Taxonomy" id="192259"/>
    <lineage>
        <taxon>Eukaryota</taxon>
        <taxon>Viridiplantae</taxon>
        <taxon>Streptophyta</taxon>
        <taxon>Embryophyta</taxon>
        <taxon>Tracheophyta</taxon>
        <taxon>Spermatophyta</taxon>
        <taxon>Magnoliopsida</taxon>
        <taxon>eudicotyledons</taxon>
        <taxon>Gunneridae</taxon>
        <taxon>Pentapetalae</taxon>
        <taxon>asterids</taxon>
        <taxon>lamiids</taxon>
        <taxon>Lamiales</taxon>
        <taxon>Lentibulariaceae</taxon>
        <taxon>Genlisea</taxon>
    </lineage>
</organism>
<name>S8CCN8_9LAMI</name>
<evidence type="ECO:0000313" key="1">
    <source>
        <dbReference type="EMBL" id="EPS64729.1"/>
    </source>
</evidence>
<keyword evidence="2" id="KW-1185">Reference proteome</keyword>
<comment type="caution">
    <text evidence="1">The sequence shown here is derived from an EMBL/GenBank/DDBJ whole genome shotgun (WGS) entry which is preliminary data.</text>
</comment>
<dbReference type="AlphaFoldDB" id="S8CCN8"/>
<proteinExistence type="predicted"/>
<evidence type="ECO:0000313" key="2">
    <source>
        <dbReference type="Proteomes" id="UP000015453"/>
    </source>
</evidence>
<dbReference type="EMBL" id="AUSU01004646">
    <property type="protein sequence ID" value="EPS64729.1"/>
    <property type="molecule type" value="Genomic_DNA"/>
</dbReference>
<reference evidence="1 2" key="1">
    <citation type="journal article" date="2013" name="BMC Genomics">
        <title>The miniature genome of a carnivorous plant Genlisea aurea contains a low number of genes and short non-coding sequences.</title>
        <authorList>
            <person name="Leushkin E.V."/>
            <person name="Sutormin R.A."/>
            <person name="Nabieva E.R."/>
            <person name="Penin A.A."/>
            <person name="Kondrashov A.S."/>
            <person name="Logacheva M.D."/>
        </authorList>
    </citation>
    <scope>NUCLEOTIDE SEQUENCE [LARGE SCALE GENOMIC DNA]</scope>
</reference>
<sequence>MTQNVTYTNKMLTFGDFRSKIVLCGHPLNFMIGLCTVQRKKNHHREEEEEDEFHV</sequence>